<feature type="transmembrane region" description="Helical" evidence="1">
    <location>
        <begin position="7"/>
        <end position="29"/>
    </location>
</feature>
<gene>
    <name evidence="2" type="ORF">PJ311_08090</name>
</gene>
<proteinExistence type="predicted"/>
<protein>
    <submittedName>
        <fullName evidence="2">DUF4944 domain-containing protein</fullName>
    </submittedName>
</protein>
<keyword evidence="1" id="KW-1133">Transmembrane helix</keyword>
<organism evidence="2 3">
    <name type="scientific">Bacillus changyiensis</name>
    <dbReference type="NCBI Taxonomy" id="3004103"/>
    <lineage>
        <taxon>Bacteria</taxon>
        <taxon>Bacillati</taxon>
        <taxon>Bacillota</taxon>
        <taxon>Bacilli</taxon>
        <taxon>Bacillales</taxon>
        <taxon>Bacillaceae</taxon>
        <taxon>Bacillus</taxon>
    </lineage>
</organism>
<accession>A0ABT4X2N5</accession>
<reference evidence="2 3" key="1">
    <citation type="submission" date="2023-01" db="EMBL/GenBank/DDBJ databases">
        <title>Bacillus changyiensis sp. nov., isolated from a coastal deposit.</title>
        <authorList>
            <person name="Xiao G."/>
            <person name="Lai Q."/>
            <person name="Hu Z."/>
            <person name="Shao Z."/>
        </authorList>
    </citation>
    <scope>NUCLEOTIDE SEQUENCE [LARGE SCALE GENOMIC DNA]</scope>
    <source>
        <strain evidence="2 3">CLL-7-23</strain>
    </source>
</reference>
<evidence type="ECO:0000256" key="1">
    <source>
        <dbReference type="SAM" id="Phobius"/>
    </source>
</evidence>
<keyword evidence="1" id="KW-0812">Transmembrane</keyword>
<dbReference type="Pfam" id="PF16302">
    <property type="entry name" value="DUF4944"/>
    <property type="match status" value="1"/>
</dbReference>
<sequence length="158" mass="18285">MEEHYKYPIIFIGSILLVTLVIFGAFKLLDYSSSEDTPEWEGKSKDQNWEVIFKKHDDHSKYSGDLCWVGNKGNINKTYLKQLVIKIDDEIELDSKIEIPMKDYSGGTTKNGDLNEESVSFLSFTELSQLEGHTITVYLKWRQGNKNFDTQFTLEKKS</sequence>
<keyword evidence="3" id="KW-1185">Reference proteome</keyword>
<evidence type="ECO:0000313" key="3">
    <source>
        <dbReference type="Proteomes" id="UP001211894"/>
    </source>
</evidence>
<dbReference type="RefSeq" id="WP_271340417.1">
    <property type="nucleotide sequence ID" value="NZ_JAQKAB010000004.1"/>
</dbReference>
<dbReference type="Proteomes" id="UP001211894">
    <property type="component" value="Unassembled WGS sequence"/>
</dbReference>
<name>A0ABT4X2N5_9BACI</name>
<dbReference type="InterPro" id="IPR032545">
    <property type="entry name" value="DUF4944"/>
</dbReference>
<comment type="caution">
    <text evidence="2">The sequence shown here is derived from an EMBL/GenBank/DDBJ whole genome shotgun (WGS) entry which is preliminary data.</text>
</comment>
<evidence type="ECO:0000313" key="2">
    <source>
        <dbReference type="EMBL" id="MDA7026569.1"/>
    </source>
</evidence>
<dbReference type="EMBL" id="JAQKAB010000004">
    <property type="protein sequence ID" value="MDA7026569.1"/>
    <property type="molecule type" value="Genomic_DNA"/>
</dbReference>
<keyword evidence="1" id="KW-0472">Membrane</keyword>